<dbReference type="AlphaFoldDB" id="A0A094WHD6"/>
<keyword evidence="1 4" id="KW-0963">Cytoplasm</keyword>
<dbReference type="HAMAP" id="MF_00745">
    <property type="entry name" value="SprT_like"/>
    <property type="match status" value="1"/>
</dbReference>
<keyword evidence="2 4" id="KW-0479">Metal-binding</keyword>
<dbReference type="RefSeq" id="WP_004427137.1">
    <property type="nucleotide sequence ID" value="NZ_ALPT02000073.1"/>
</dbReference>
<evidence type="ECO:0000313" key="9">
    <source>
        <dbReference type="Proteomes" id="UP000297014"/>
    </source>
</evidence>
<dbReference type="GO" id="GO:0008270">
    <property type="term" value="F:zinc ion binding"/>
    <property type="evidence" value="ECO:0007669"/>
    <property type="project" value="UniProtKB-UniRule"/>
</dbReference>
<reference evidence="6 8" key="1">
    <citation type="journal article" date="2014" name="Genome Announc.">
        <title>Draft Genome Sequence of Bacillus alcalophilus AV1934, a Classic Alkaliphile Isolated from Human Feces in 1934.</title>
        <authorList>
            <person name="Attie O."/>
            <person name="Jayaprakash A."/>
            <person name="Shah H."/>
            <person name="Paulsen I.T."/>
            <person name="Morino M."/>
            <person name="Takahashi Y."/>
            <person name="Narumi I."/>
            <person name="Sachidanandam R."/>
            <person name="Satoh K."/>
            <person name="Ito M."/>
            <person name="Krulwich T.A."/>
        </authorList>
    </citation>
    <scope>NUCLEOTIDE SEQUENCE [LARGE SCALE GENOMIC DNA]</scope>
    <source>
        <strain evidence="6 8">AV1934</strain>
    </source>
</reference>
<accession>A0A094WHD6</accession>
<dbReference type="OrthoDB" id="9799909at2"/>
<evidence type="ECO:0000256" key="4">
    <source>
        <dbReference type="HAMAP-Rule" id="MF_00745"/>
    </source>
</evidence>
<evidence type="ECO:0000313" key="7">
    <source>
        <dbReference type="EMBL" id="THG92300.1"/>
    </source>
</evidence>
<evidence type="ECO:0000313" key="6">
    <source>
        <dbReference type="EMBL" id="KGA96206.1"/>
    </source>
</evidence>
<feature type="domain" description="SprT-like" evidence="5">
    <location>
        <begin position="4"/>
        <end position="149"/>
    </location>
</feature>
<sequence>MEQNVLQKLVEDISRQSFGRHFLHEARFNPRLRTTGGRYLLRSHDIEFNPKQYEIFGMDALVGIIKHELCHYHLHIQGKGYMHKDDDFKQLLKEVGGSRYCERLPESQNRILVEVVYQCQSCQLIYKRKRKINTNKYVCGKCSGELKKINKSS</sequence>
<reference evidence="7 9" key="2">
    <citation type="submission" date="2014-01" db="EMBL/GenBank/DDBJ databases">
        <title>Draft genome sequencing of Bacillus alcalophilus CGMCC 1.3604.</title>
        <authorList>
            <person name="Yang J."/>
            <person name="Diao L."/>
            <person name="Yang S."/>
        </authorList>
    </citation>
    <scope>NUCLEOTIDE SEQUENCE [LARGE SCALE GENOMIC DNA]</scope>
    <source>
        <strain evidence="7 9">CGMCC 1.3604</strain>
    </source>
</reference>
<dbReference type="InterPro" id="IPR035240">
    <property type="entry name" value="SprT_Zn_ribbon"/>
</dbReference>
<dbReference type="STRING" id="1218173.BALCAV_0217580"/>
<dbReference type="GO" id="GO:0006950">
    <property type="term" value="P:response to stress"/>
    <property type="evidence" value="ECO:0007669"/>
    <property type="project" value="UniProtKB-ARBA"/>
</dbReference>
<dbReference type="InterPro" id="IPR006640">
    <property type="entry name" value="SprT-like_domain"/>
</dbReference>
<dbReference type="eggNOG" id="COG3091">
    <property type="taxonomic scope" value="Bacteria"/>
</dbReference>
<dbReference type="NCBIfam" id="NF003339">
    <property type="entry name" value="PRK04351.1"/>
    <property type="match status" value="1"/>
</dbReference>
<dbReference type="Pfam" id="PF17283">
    <property type="entry name" value="Zn_ribbon_SprT"/>
    <property type="match status" value="1"/>
</dbReference>
<feature type="active site" evidence="4">
    <location>
        <position position="68"/>
    </location>
</feature>
<feature type="binding site" evidence="4">
    <location>
        <position position="71"/>
    </location>
    <ligand>
        <name>Zn(2+)</name>
        <dbReference type="ChEBI" id="CHEBI:29105"/>
    </ligand>
</feature>
<keyword evidence="8" id="KW-1185">Reference proteome</keyword>
<dbReference type="Proteomes" id="UP000297014">
    <property type="component" value="Unassembled WGS sequence"/>
</dbReference>
<keyword evidence="3 4" id="KW-0862">Zinc</keyword>
<dbReference type="EMBL" id="JALP01000005">
    <property type="protein sequence ID" value="THG92300.1"/>
    <property type="molecule type" value="Genomic_DNA"/>
</dbReference>
<feature type="binding site" evidence="4">
    <location>
        <position position="67"/>
    </location>
    <ligand>
        <name>Zn(2+)</name>
        <dbReference type="ChEBI" id="CHEBI:29105"/>
    </ligand>
</feature>
<evidence type="ECO:0000256" key="2">
    <source>
        <dbReference type="ARBA" id="ARBA00022723"/>
    </source>
</evidence>
<dbReference type="Pfam" id="PF10263">
    <property type="entry name" value="SprT-like"/>
    <property type="match status" value="1"/>
</dbReference>
<comment type="cofactor">
    <cofactor evidence="4">
        <name>Zn(2+)</name>
        <dbReference type="ChEBI" id="CHEBI:29105"/>
    </cofactor>
    <text evidence="4">Binds 1 zinc ion.</text>
</comment>
<evidence type="ECO:0000313" key="8">
    <source>
        <dbReference type="Proteomes" id="UP000002754"/>
    </source>
</evidence>
<comment type="similarity">
    <text evidence="4">Belongs to the SprT family.</text>
</comment>
<dbReference type="Proteomes" id="UP000002754">
    <property type="component" value="Unassembled WGS sequence"/>
</dbReference>
<comment type="caution">
    <text evidence="6">The sequence shown here is derived from an EMBL/GenBank/DDBJ whole genome shotgun (WGS) entry which is preliminary data.</text>
</comment>
<evidence type="ECO:0000256" key="3">
    <source>
        <dbReference type="ARBA" id="ARBA00022833"/>
    </source>
</evidence>
<dbReference type="GO" id="GO:0005737">
    <property type="term" value="C:cytoplasm"/>
    <property type="evidence" value="ECO:0007669"/>
    <property type="project" value="UniProtKB-SubCell"/>
</dbReference>
<evidence type="ECO:0000256" key="1">
    <source>
        <dbReference type="ARBA" id="ARBA00022490"/>
    </source>
</evidence>
<organism evidence="6 8">
    <name type="scientific">Alkalihalobacillus alcalophilus ATCC 27647 = CGMCC 1.3604</name>
    <dbReference type="NCBI Taxonomy" id="1218173"/>
    <lineage>
        <taxon>Bacteria</taxon>
        <taxon>Bacillati</taxon>
        <taxon>Bacillota</taxon>
        <taxon>Bacilli</taxon>
        <taxon>Bacillales</taxon>
        <taxon>Bacillaceae</taxon>
        <taxon>Alkalihalobacillus</taxon>
    </lineage>
</organism>
<dbReference type="SMART" id="SM00731">
    <property type="entry name" value="SprT"/>
    <property type="match status" value="1"/>
</dbReference>
<protein>
    <recommendedName>
        <fullName evidence="4">Protein SprT-like</fullName>
    </recommendedName>
</protein>
<gene>
    <name evidence="7" type="ORF">AJ85_11105</name>
    <name evidence="6" type="ORF">BALCAV_0217580</name>
</gene>
<proteinExistence type="inferred from homology"/>
<comment type="subcellular location">
    <subcellularLocation>
        <location evidence="4">Cytoplasm</location>
    </subcellularLocation>
</comment>
<dbReference type="EMBL" id="ALPT02000073">
    <property type="protein sequence ID" value="KGA96206.1"/>
    <property type="molecule type" value="Genomic_DNA"/>
</dbReference>
<name>A0A094WHD6_ALKAL</name>
<evidence type="ECO:0000259" key="5">
    <source>
        <dbReference type="SMART" id="SM00731"/>
    </source>
</evidence>
<dbReference type="InterPro" id="IPR023524">
    <property type="entry name" value="Uncharacterised_SprT-like"/>
</dbReference>